<feature type="transmembrane region" description="Helical" evidence="7">
    <location>
        <begin position="70"/>
        <end position="92"/>
    </location>
</feature>
<dbReference type="PRINTS" id="PR00344">
    <property type="entry name" value="BCTRLSENSOR"/>
</dbReference>
<dbReference type="InterPro" id="IPR050736">
    <property type="entry name" value="Sensor_HK_Regulatory"/>
</dbReference>
<dbReference type="InterPro" id="IPR036097">
    <property type="entry name" value="HisK_dim/P_sf"/>
</dbReference>
<dbReference type="InterPro" id="IPR031621">
    <property type="entry name" value="HisKA_7TM"/>
</dbReference>
<dbReference type="Proteomes" id="UP000000740">
    <property type="component" value="Chromosome 2"/>
</dbReference>
<keyword evidence="7" id="KW-0812">Transmembrane</keyword>
<dbReference type="AlphaFoldDB" id="B9LW57"/>
<dbReference type="PANTHER" id="PTHR43711:SF1">
    <property type="entry name" value="HISTIDINE KINASE 1"/>
    <property type="match status" value="1"/>
</dbReference>
<evidence type="ECO:0000256" key="7">
    <source>
        <dbReference type="SAM" id="Phobius"/>
    </source>
</evidence>
<dbReference type="InterPro" id="IPR003594">
    <property type="entry name" value="HATPase_dom"/>
</dbReference>
<proteinExistence type="predicted"/>
<evidence type="ECO:0000256" key="5">
    <source>
        <dbReference type="ARBA" id="ARBA00022777"/>
    </source>
</evidence>
<gene>
    <name evidence="9" type="ordered locus">Hlac_2889</name>
</gene>
<keyword evidence="6" id="KW-0902">Two-component regulatory system</keyword>
<dbReference type="KEGG" id="hla:Hlac_2889"/>
<accession>B9LW57</accession>
<dbReference type="Pfam" id="PF16927">
    <property type="entry name" value="HisKA_7TM"/>
    <property type="match status" value="1"/>
</dbReference>
<dbReference type="SUPFAM" id="SSF47384">
    <property type="entry name" value="Homodimeric domain of signal transducing histidine kinase"/>
    <property type="match status" value="1"/>
</dbReference>
<evidence type="ECO:0000256" key="1">
    <source>
        <dbReference type="ARBA" id="ARBA00000085"/>
    </source>
</evidence>
<dbReference type="PANTHER" id="PTHR43711">
    <property type="entry name" value="TWO-COMPONENT HISTIDINE KINASE"/>
    <property type="match status" value="1"/>
</dbReference>
<dbReference type="eggNOG" id="arCOG02327">
    <property type="taxonomic scope" value="Archaea"/>
</dbReference>
<evidence type="ECO:0000256" key="6">
    <source>
        <dbReference type="ARBA" id="ARBA00023012"/>
    </source>
</evidence>
<feature type="transmembrane region" description="Helical" evidence="7">
    <location>
        <begin position="208"/>
        <end position="227"/>
    </location>
</feature>
<sequence>MAVLPASPLFLLYVGVFLIAALTCFASLTRLHHITDSDTRQGLWALLLTSGGWAAAHVGFLVSPTTSLKLGWYTLGLVLGLAAVGAWLYFCSAYTGRTYHRNPTYRRLAIAVYIALVAVKVTNPLHREYFTTTVVATPFPHLSVYTGPLHWTAMGLSYALAFVGYFMLLELFTQIDLDTRALFALVGITGLPVVLDLVGYTTPYLIDITYEPLGVAVFAVGVAFVYIDQFEAVQLAAERDTPVIALDVDNYIRDTNRAALTLFPEIDGAEGAHLETSLPQVADCLDSDNPILKVQQEGSTRYYRVTETPYGTVKSGLGRTIVLTDVTDRERYREELERQNERLEQFASLVSHDLRNPLNVATGRFELLREEVVMAADNENAEAVERALTRMDDLINQILTLAREGQPVEQWDAVSLSSVAKGSWEMVETDTAELRVDDDLAFKADPARLKRLFENLFRNALDHGGPDVTVTVGALSDKPGFYVFDDGPGIPEGDGDSVFEPGYTTREEGTGFGLAIVAEMVTAHGWTIQVTESETGGARFEILGVESVA</sequence>
<dbReference type="CDD" id="cd00082">
    <property type="entry name" value="HisKA"/>
    <property type="match status" value="1"/>
</dbReference>
<keyword evidence="10" id="KW-1185">Reference proteome</keyword>
<name>B9LW57_HALLT</name>
<dbReference type="HOGENOM" id="CLU_000445_114_58_2"/>
<dbReference type="GeneID" id="7399123"/>
<dbReference type="SMART" id="SM00387">
    <property type="entry name" value="HATPase_c"/>
    <property type="match status" value="1"/>
</dbReference>
<dbReference type="EC" id="2.7.13.3" evidence="2"/>
<keyword evidence="7" id="KW-0472">Membrane</keyword>
<keyword evidence="4" id="KW-0808">Transferase</keyword>
<dbReference type="Pfam" id="PF00512">
    <property type="entry name" value="HisKA"/>
    <property type="match status" value="1"/>
</dbReference>
<dbReference type="Gene3D" id="1.10.287.130">
    <property type="match status" value="1"/>
</dbReference>
<protein>
    <recommendedName>
        <fullName evidence="2">histidine kinase</fullName>
        <ecNumber evidence="2">2.7.13.3</ecNumber>
    </recommendedName>
</protein>
<dbReference type="InterPro" id="IPR036890">
    <property type="entry name" value="HATPase_C_sf"/>
</dbReference>
<keyword evidence="7" id="KW-1133">Transmembrane helix</keyword>
<dbReference type="EMBL" id="CP001366">
    <property type="protein sequence ID" value="ACM58447.1"/>
    <property type="molecule type" value="Genomic_DNA"/>
</dbReference>
<evidence type="ECO:0000256" key="3">
    <source>
        <dbReference type="ARBA" id="ARBA00022553"/>
    </source>
</evidence>
<dbReference type="InterPro" id="IPR003661">
    <property type="entry name" value="HisK_dim/P_dom"/>
</dbReference>
<comment type="catalytic activity">
    <reaction evidence="1">
        <text>ATP + protein L-histidine = ADP + protein N-phospho-L-histidine.</text>
        <dbReference type="EC" id="2.7.13.3"/>
    </reaction>
</comment>
<keyword evidence="3" id="KW-0597">Phosphoprotein</keyword>
<dbReference type="InterPro" id="IPR004358">
    <property type="entry name" value="Sig_transdc_His_kin-like_C"/>
</dbReference>
<evidence type="ECO:0000259" key="8">
    <source>
        <dbReference type="PROSITE" id="PS50109"/>
    </source>
</evidence>
<dbReference type="PROSITE" id="PS50109">
    <property type="entry name" value="HIS_KIN"/>
    <property type="match status" value="1"/>
</dbReference>
<dbReference type="Gene3D" id="3.30.565.10">
    <property type="entry name" value="Histidine kinase-like ATPase, C-terminal domain"/>
    <property type="match status" value="1"/>
</dbReference>
<dbReference type="SUPFAM" id="SSF55874">
    <property type="entry name" value="ATPase domain of HSP90 chaperone/DNA topoisomerase II/histidine kinase"/>
    <property type="match status" value="1"/>
</dbReference>
<feature type="transmembrane region" description="Helical" evidence="7">
    <location>
        <begin position="104"/>
        <end position="122"/>
    </location>
</feature>
<dbReference type="InterPro" id="IPR005467">
    <property type="entry name" value="His_kinase_dom"/>
</dbReference>
<dbReference type="Pfam" id="PF02518">
    <property type="entry name" value="HATPase_c"/>
    <property type="match status" value="1"/>
</dbReference>
<reference evidence="9 10" key="1">
    <citation type="journal article" date="2016" name="Stand. Genomic Sci.">
        <title>Complete genome sequence of the Antarctic Halorubrum lacusprofundi type strain ACAM 34.</title>
        <authorList>
            <person name="Anderson I.J."/>
            <person name="DasSarma P."/>
            <person name="Lucas S."/>
            <person name="Copeland A."/>
            <person name="Lapidus A."/>
            <person name="Del Rio T.G."/>
            <person name="Tice H."/>
            <person name="Dalin E."/>
            <person name="Bruce D.C."/>
            <person name="Goodwin L."/>
            <person name="Pitluck S."/>
            <person name="Sims D."/>
            <person name="Brettin T.S."/>
            <person name="Detter J.C."/>
            <person name="Han C.S."/>
            <person name="Larimer F."/>
            <person name="Hauser L."/>
            <person name="Land M."/>
            <person name="Ivanova N."/>
            <person name="Richardson P."/>
            <person name="Cavicchioli R."/>
            <person name="DasSarma S."/>
            <person name="Woese C.R."/>
            <person name="Kyrpides N.C."/>
        </authorList>
    </citation>
    <scope>NUCLEOTIDE SEQUENCE [LARGE SCALE GENOMIC DNA]</scope>
    <source>
        <strain evidence="10">ATCC 49239 / DSM 5036 / JCM 8891 / ACAM 34</strain>
    </source>
</reference>
<feature type="domain" description="Histidine kinase" evidence="8">
    <location>
        <begin position="349"/>
        <end position="542"/>
    </location>
</feature>
<feature type="transmembrane region" description="Helical" evidence="7">
    <location>
        <begin position="43"/>
        <end position="64"/>
    </location>
</feature>
<evidence type="ECO:0000256" key="4">
    <source>
        <dbReference type="ARBA" id="ARBA00022679"/>
    </source>
</evidence>
<feature type="transmembrane region" description="Helical" evidence="7">
    <location>
        <begin position="181"/>
        <end position="202"/>
    </location>
</feature>
<feature type="transmembrane region" description="Helical" evidence="7">
    <location>
        <begin position="149"/>
        <end position="169"/>
    </location>
</feature>
<organism evidence="9 10">
    <name type="scientific">Halorubrum lacusprofundi (strain ATCC 49239 / DSM 5036 / JCM 8891 / ACAM 34)</name>
    <dbReference type="NCBI Taxonomy" id="416348"/>
    <lineage>
        <taxon>Archaea</taxon>
        <taxon>Methanobacteriati</taxon>
        <taxon>Methanobacteriota</taxon>
        <taxon>Stenosarchaea group</taxon>
        <taxon>Halobacteria</taxon>
        <taxon>Halobacteriales</taxon>
        <taxon>Haloferacaceae</taxon>
        <taxon>Halorubrum</taxon>
    </lineage>
</organism>
<evidence type="ECO:0000256" key="2">
    <source>
        <dbReference type="ARBA" id="ARBA00012438"/>
    </source>
</evidence>
<evidence type="ECO:0000313" key="9">
    <source>
        <dbReference type="EMBL" id="ACM58447.1"/>
    </source>
</evidence>
<keyword evidence="5 9" id="KW-0418">Kinase</keyword>
<feature type="transmembrane region" description="Helical" evidence="7">
    <location>
        <begin position="12"/>
        <end position="31"/>
    </location>
</feature>
<dbReference type="SMART" id="SM00388">
    <property type="entry name" value="HisKA"/>
    <property type="match status" value="1"/>
</dbReference>
<evidence type="ECO:0000313" key="10">
    <source>
        <dbReference type="Proteomes" id="UP000000740"/>
    </source>
</evidence>
<dbReference type="CDD" id="cd00075">
    <property type="entry name" value="HATPase"/>
    <property type="match status" value="1"/>
</dbReference>
<dbReference type="RefSeq" id="WP_015911437.1">
    <property type="nucleotide sequence ID" value="NC_012028.1"/>
</dbReference>
<dbReference type="GO" id="GO:0000155">
    <property type="term" value="F:phosphorelay sensor kinase activity"/>
    <property type="evidence" value="ECO:0007669"/>
    <property type="project" value="InterPro"/>
</dbReference>